<dbReference type="GO" id="GO:0043386">
    <property type="term" value="P:mycotoxin biosynthetic process"/>
    <property type="evidence" value="ECO:0007669"/>
    <property type="project" value="UniProtKB-ARBA"/>
</dbReference>
<dbReference type="CDD" id="cd11061">
    <property type="entry name" value="CYP67-like"/>
    <property type="match status" value="1"/>
</dbReference>
<dbReference type="PRINTS" id="PR00385">
    <property type="entry name" value="P450"/>
</dbReference>
<evidence type="ECO:0000256" key="7">
    <source>
        <dbReference type="ARBA" id="ARBA00023033"/>
    </source>
</evidence>
<keyword evidence="5 9" id="KW-0560">Oxidoreductase</keyword>
<comment type="caution">
    <text evidence="11">The sequence shown here is derived from an EMBL/GenBank/DDBJ whole genome shotgun (WGS) entry which is preliminary data.</text>
</comment>
<dbReference type="InterPro" id="IPR050121">
    <property type="entry name" value="Cytochrome_P450_monoxygenase"/>
</dbReference>
<gene>
    <name evidence="11" type="ORF">N7532_003519</name>
</gene>
<keyword evidence="10" id="KW-1133">Transmembrane helix</keyword>
<evidence type="ECO:0000256" key="2">
    <source>
        <dbReference type="ARBA" id="ARBA00010617"/>
    </source>
</evidence>
<dbReference type="PANTHER" id="PTHR24305:SF237">
    <property type="entry name" value="CYTOCHROME P450 MONOOXYGENASE ATNE-RELATED"/>
    <property type="match status" value="1"/>
</dbReference>
<keyword evidence="6 8" id="KW-0408">Iron</keyword>
<dbReference type="EMBL" id="JAPQKI010000004">
    <property type="protein sequence ID" value="KAJ5102990.1"/>
    <property type="molecule type" value="Genomic_DNA"/>
</dbReference>
<evidence type="ECO:0000256" key="5">
    <source>
        <dbReference type="ARBA" id="ARBA00023002"/>
    </source>
</evidence>
<dbReference type="GO" id="GO:0005506">
    <property type="term" value="F:iron ion binding"/>
    <property type="evidence" value="ECO:0007669"/>
    <property type="project" value="InterPro"/>
</dbReference>
<dbReference type="GeneID" id="81354992"/>
<proteinExistence type="inferred from homology"/>
<dbReference type="InterPro" id="IPR002401">
    <property type="entry name" value="Cyt_P450_E_grp-I"/>
</dbReference>
<evidence type="ECO:0000256" key="3">
    <source>
        <dbReference type="ARBA" id="ARBA00022617"/>
    </source>
</evidence>
<evidence type="ECO:0000313" key="11">
    <source>
        <dbReference type="EMBL" id="KAJ5102990.1"/>
    </source>
</evidence>
<keyword evidence="7 9" id="KW-0503">Monooxygenase</keyword>
<comment type="similarity">
    <text evidence="2 9">Belongs to the cytochrome P450 family.</text>
</comment>
<evidence type="ECO:0000313" key="12">
    <source>
        <dbReference type="Proteomes" id="UP001149074"/>
    </source>
</evidence>
<dbReference type="RefSeq" id="XP_056476370.1">
    <property type="nucleotide sequence ID" value="XM_056616013.1"/>
</dbReference>
<evidence type="ECO:0000256" key="1">
    <source>
        <dbReference type="ARBA" id="ARBA00001971"/>
    </source>
</evidence>
<organism evidence="11 12">
    <name type="scientific">Penicillium argentinense</name>
    <dbReference type="NCBI Taxonomy" id="1131581"/>
    <lineage>
        <taxon>Eukaryota</taxon>
        <taxon>Fungi</taxon>
        <taxon>Dikarya</taxon>
        <taxon>Ascomycota</taxon>
        <taxon>Pezizomycotina</taxon>
        <taxon>Eurotiomycetes</taxon>
        <taxon>Eurotiomycetidae</taxon>
        <taxon>Eurotiales</taxon>
        <taxon>Aspergillaceae</taxon>
        <taxon>Penicillium</taxon>
    </lineage>
</organism>
<feature type="binding site" description="axial binding residue" evidence="8">
    <location>
        <position position="482"/>
    </location>
    <ligand>
        <name>heme</name>
        <dbReference type="ChEBI" id="CHEBI:30413"/>
    </ligand>
    <ligandPart>
        <name>Fe</name>
        <dbReference type="ChEBI" id="CHEBI:18248"/>
    </ligandPart>
</feature>
<evidence type="ECO:0000256" key="6">
    <source>
        <dbReference type="ARBA" id="ARBA00023004"/>
    </source>
</evidence>
<evidence type="ECO:0000256" key="4">
    <source>
        <dbReference type="ARBA" id="ARBA00022723"/>
    </source>
</evidence>
<dbReference type="InterPro" id="IPR036396">
    <property type="entry name" value="Cyt_P450_sf"/>
</dbReference>
<dbReference type="GO" id="GO:0020037">
    <property type="term" value="F:heme binding"/>
    <property type="evidence" value="ECO:0007669"/>
    <property type="project" value="InterPro"/>
</dbReference>
<sequence length="540" mass="60412">MDSGKRLRYDTTICVQTSLVYFLLCIIAVAVYRLALHPLARHPGPLFARISAIPNWYHAKRGDRHEWLHKMHTQYGTIVRFTPNSISFNTPSALESIYKSRKANIIKSDWYQCVRDSAGGFESTFTARDKARHGVKRRLLSHAFSDKALREYEPRICQKISSWLDYLEAEAEAKNGTVDLGEWCNFLIFDILGDLAFGASFGFTAKEEDRSIVGLVPRATGGWYSVSTRSTDPTAQSPRLTSQLGYHPLTKWWRHILFKTPLGSLLGGRSYRDNARLRSFCLGKLKSRATSKKTATISGQENKGCDMFEHLLSGRDPETGESYSLGDLACENVLLMVAGSQSTAGALSAIFFYLAHHPGKLTRLRNEIHQAFDSENAIRYSADSKLSGLSYLRACIDEAMRLSPPTPGHLPREILEKEGSVIDGCWFPPQTKVGIAPYALHRNALYFSQPLSFHPERWTEEHEGREMQPSAFAPFSAGATGCVGQKLAMMELSLVVAQLLWRFDLSLALHGGDGPVEYRMRDCFIGAGEGPRLQLIQSHP</sequence>
<keyword evidence="10" id="KW-0472">Membrane</keyword>
<evidence type="ECO:0000256" key="9">
    <source>
        <dbReference type="RuleBase" id="RU000461"/>
    </source>
</evidence>
<name>A0A9W9KDZ1_9EURO</name>
<keyword evidence="12" id="KW-1185">Reference proteome</keyword>
<dbReference type="SUPFAM" id="SSF48264">
    <property type="entry name" value="Cytochrome P450"/>
    <property type="match status" value="1"/>
</dbReference>
<reference evidence="11" key="1">
    <citation type="submission" date="2022-11" db="EMBL/GenBank/DDBJ databases">
        <authorList>
            <person name="Petersen C."/>
        </authorList>
    </citation>
    <scope>NUCLEOTIDE SEQUENCE</scope>
    <source>
        <strain evidence="11">IBT 30761</strain>
    </source>
</reference>
<keyword evidence="4 8" id="KW-0479">Metal-binding</keyword>
<dbReference type="InterPro" id="IPR001128">
    <property type="entry name" value="Cyt_P450"/>
</dbReference>
<evidence type="ECO:0000256" key="8">
    <source>
        <dbReference type="PIRSR" id="PIRSR602401-1"/>
    </source>
</evidence>
<protein>
    <submittedName>
        <fullName evidence="11">Uncharacterized protein</fullName>
    </submittedName>
</protein>
<reference evidence="11" key="2">
    <citation type="journal article" date="2023" name="IMA Fungus">
        <title>Comparative genomic study of the Penicillium genus elucidates a diverse pangenome and 15 lateral gene transfer events.</title>
        <authorList>
            <person name="Petersen C."/>
            <person name="Sorensen T."/>
            <person name="Nielsen M.R."/>
            <person name="Sondergaard T.E."/>
            <person name="Sorensen J.L."/>
            <person name="Fitzpatrick D.A."/>
            <person name="Frisvad J.C."/>
            <person name="Nielsen K.L."/>
        </authorList>
    </citation>
    <scope>NUCLEOTIDE SEQUENCE</scope>
    <source>
        <strain evidence="11">IBT 30761</strain>
    </source>
</reference>
<dbReference type="PANTHER" id="PTHR24305">
    <property type="entry name" value="CYTOCHROME P450"/>
    <property type="match status" value="1"/>
</dbReference>
<dbReference type="Proteomes" id="UP001149074">
    <property type="component" value="Unassembled WGS sequence"/>
</dbReference>
<dbReference type="GO" id="GO:0016705">
    <property type="term" value="F:oxidoreductase activity, acting on paired donors, with incorporation or reduction of molecular oxygen"/>
    <property type="evidence" value="ECO:0007669"/>
    <property type="project" value="InterPro"/>
</dbReference>
<dbReference type="AlphaFoldDB" id="A0A9W9KDZ1"/>
<dbReference type="InterPro" id="IPR017972">
    <property type="entry name" value="Cyt_P450_CS"/>
</dbReference>
<accession>A0A9W9KDZ1</accession>
<dbReference type="GO" id="GO:0004497">
    <property type="term" value="F:monooxygenase activity"/>
    <property type="evidence" value="ECO:0007669"/>
    <property type="project" value="UniProtKB-KW"/>
</dbReference>
<dbReference type="PRINTS" id="PR00463">
    <property type="entry name" value="EP450I"/>
</dbReference>
<dbReference type="OrthoDB" id="1470350at2759"/>
<evidence type="ECO:0000256" key="10">
    <source>
        <dbReference type="SAM" id="Phobius"/>
    </source>
</evidence>
<dbReference type="Gene3D" id="1.10.630.10">
    <property type="entry name" value="Cytochrome P450"/>
    <property type="match status" value="1"/>
</dbReference>
<comment type="cofactor">
    <cofactor evidence="1 8">
        <name>heme</name>
        <dbReference type="ChEBI" id="CHEBI:30413"/>
    </cofactor>
</comment>
<feature type="transmembrane region" description="Helical" evidence="10">
    <location>
        <begin position="12"/>
        <end position="35"/>
    </location>
</feature>
<keyword evidence="3 8" id="KW-0349">Heme</keyword>
<dbReference type="PROSITE" id="PS00086">
    <property type="entry name" value="CYTOCHROME_P450"/>
    <property type="match status" value="1"/>
</dbReference>
<dbReference type="Pfam" id="PF00067">
    <property type="entry name" value="p450"/>
    <property type="match status" value="1"/>
</dbReference>
<keyword evidence="10" id="KW-0812">Transmembrane</keyword>